<gene>
    <name evidence="1" type="ORF">BLL52_4309</name>
</gene>
<sequence>MESAQQCEMRLLPDLQTVLKLNIHGDFVVIRNGLAIGRIWKWPEDQKWSLKSGEFGMSLKEFRWIEGQPIRNSRADGSICIDVKSLHAGCLLADKVFEDCLIADIKLANNGYLRIDCMRAGDIALGMAMAKSGKLVITNGLLHLPTTKPEFFQTPYPVKAFPMIHEGPDYEDAILARQEAEGIYD</sequence>
<evidence type="ECO:0000313" key="1">
    <source>
        <dbReference type="EMBL" id="OLP04620.1"/>
    </source>
</evidence>
<dbReference type="Proteomes" id="UP000185911">
    <property type="component" value="Unassembled WGS sequence"/>
</dbReference>
<reference evidence="1 2" key="1">
    <citation type="submission" date="2017-01" db="EMBL/GenBank/DDBJ databases">
        <title>Genome sequence of Rhodoferax antarcticus ANT.BR, a psychrophilic purple nonsulfur bacterium from an Antarctic microbial mat.</title>
        <authorList>
            <person name="Baker J."/>
            <person name="Riester C."/>
            <person name="Skinner B."/>
            <person name="Newell A."/>
            <person name="Swingley W."/>
            <person name="Madigan M."/>
            <person name="Jung D."/>
            <person name="Asao M."/>
            <person name="Chen M."/>
            <person name="Loughlin P."/>
            <person name="Pan H."/>
            <person name="Lin S."/>
            <person name="Li N."/>
            <person name="Shaw J."/>
            <person name="Prado M."/>
            <person name="Sherman C."/>
            <person name="Li X."/>
            <person name="Tang J."/>
            <person name="Blankenship R."/>
            <person name="Zhao T."/>
            <person name="Touchman J."/>
            <person name="Sattley M."/>
        </authorList>
    </citation>
    <scope>NUCLEOTIDE SEQUENCE [LARGE SCALE GENOMIC DNA]</scope>
    <source>
        <strain evidence="1 2">ANT.BR</strain>
    </source>
</reference>
<organism evidence="1 2">
    <name type="scientific">Rhodoferax antarcticus ANT.BR</name>
    <dbReference type="NCBI Taxonomy" id="1111071"/>
    <lineage>
        <taxon>Bacteria</taxon>
        <taxon>Pseudomonadati</taxon>
        <taxon>Pseudomonadota</taxon>
        <taxon>Betaproteobacteria</taxon>
        <taxon>Burkholderiales</taxon>
        <taxon>Comamonadaceae</taxon>
        <taxon>Rhodoferax</taxon>
    </lineage>
</organism>
<proteinExistence type="predicted"/>
<dbReference type="EMBL" id="MSYM01000020">
    <property type="protein sequence ID" value="OLP04620.1"/>
    <property type="molecule type" value="Genomic_DNA"/>
</dbReference>
<dbReference type="AlphaFoldDB" id="A0A1Q8Y9R7"/>
<protein>
    <submittedName>
        <fullName evidence="1">Uncharacterized protein</fullName>
    </submittedName>
</protein>
<accession>A0A1Q8Y9R7</accession>
<evidence type="ECO:0000313" key="2">
    <source>
        <dbReference type="Proteomes" id="UP000185911"/>
    </source>
</evidence>
<comment type="caution">
    <text evidence="1">The sequence shown here is derived from an EMBL/GenBank/DDBJ whole genome shotgun (WGS) entry which is preliminary data.</text>
</comment>
<keyword evidence="2" id="KW-1185">Reference proteome</keyword>
<name>A0A1Q8Y9R7_9BURK</name>